<name>A0ABS4YYT7_9MICC</name>
<protein>
    <submittedName>
        <fullName evidence="3">Uncharacterized protein</fullName>
    </submittedName>
</protein>
<keyword evidence="2" id="KW-0472">Membrane</keyword>
<dbReference type="Proteomes" id="UP000711614">
    <property type="component" value="Unassembled WGS sequence"/>
</dbReference>
<reference evidence="3 4" key="1">
    <citation type="submission" date="2021-03" db="EMBL/GenBank/DDBJ databases">
        <title>Sequencing the genomes of 1000 actinobacteria strains.</title>
        <authorList>
            <person name="Klenk H.-P."/>
        </authorList>
    </citation>
    <scope>NUCLEOTIDE SEQUENCE [LARGE SCALE GENOMIC DNA]</scope>
    <source>
        <strain evidence="3 4">DSM 16005</strain>
    </source>
</reference>
<evidence type="ECO:0000313" key="3">
    <source>
        <dbReference type="EMBL" id="MBP2413965.1"/>
    </source>
</evidence>
<comment type="caution">
    <text evidence="3">The sequence shown here is derived from an EMBL/GenBank/DDBJ whole genome shotgun (WGS) entry which is preliminary data.</text>
</comment>
<dbReference type="RefSeq" id="WP_209681587.1">
    <property type="nucleotide sequence ID" value="NZ_JAGIOI010000001.1"/>
</dbReference>
<feature type="coiled-coil region" evidence="1">
    <location>
        <begin position="50"/>
        <end position="97"/>
    </location>
</feature>
<sequence>MTSDELQRYLESQEQLNHVYVVLGYFHDAFDQAQERNSRTQHRFLGPQQQAELDNALHEAIAQFEEVQKETSTEAAIRRLEQAATQAEASATAASKAAGKTADDTVSSHFQSMAANEAEAADKFRLWTMAAMGLGGIIATIYLLGPVVGLSGLEIGTGDYVHLLQRVLVVGAIFAFAAYTGRQAHNHRTQANWADSLAVQLQSFDAYCDAIADQASKDQLRTTFAARAFGEHPALRGGSSPESGDALIQKAADLVSKIIPGDKS</sequence>
<evidence type="ECO:0000313" key="4">
    <source>
        <dbReference type="Proteomes" id="UP000711614"/>
    </source>
</evidence>
<keyword evidence="1" id="KW-0175">Coiled coil</keyword>
<proteinExistence type="predicted"/>
<keyword evidence="4" id="KW-1185">Reference proteome</keyword>
<gene>
    <name evidence="3" type="ORF">JOF48_002764</name>
</gene>
<feature type="transmembrane region" description="Helical" evidence="2">
    <location>
        <begin position="160"/>
        <end position="179"/>
    </location>
</feature>
<feature type="transmembrane region" description="Helical" evidence="2">
    <location>
        <begin position="126"/>
        <end position="148"/>
    </location>
</feature>
<dbReference type="EMBL" id="JAGIOI010000001">
    <property type="protein sequence ID" value="MBP2413965.1"/>
    <property type="molecule type" value="Genomic_DNA"/>
</dbReference>
<accession>A0ABS4YYT7</accession>
<evidence type="ECO:0000256" key="2">
    <source>
        <dbReference type="SAM" id="Phobius"/>
    </source>
</evidence>
<organism evidence="3 4">
    <name type="scientific">Arthrobacter stackebrandtii</name>
    <dbReference type="NCBI Taxonomy" id="272161"/>
    <lineage>
        <taxon>Bacteria</taxon>
        <taxon>Bacillati</taxon>
        <taxon>Actinomycetota</taxon>
        <taxon>Actinomycetes</taxon>
        <taxon>Micrococcales</taxon>
        <taxon>Micrococcaceae</taxon>
        <taxon>Arthrobacter</taxon>
    </lineage>
</organism>
<evidence type="ECO:0000256" key="1">
    <source>
        <dbReference type="SAM" id="Coils"/>
    </source>
</evidence>
<keyword evidence="2" id="KW-0812">Transmembrane</keyword>
<keyword evidence="2" id="KW-1133">Transmembrane helix</keyword>